<name>A0A9Q0V6D1_SALVM</name>
<gene>
    <name evidence="1" type="ORF">OIU85_016105</name>
</gene>
<evidence type="ECO:0000313" key="1">
    <source>
        <dbReference type="EMBL" id="KAJ6741983.1"/>
    </source>
</evidence>
<organism evidence="1 2">
    <name type="scientific">Salix viminalis</name>
    <name type="common">Common osier</name>
    <name type="synonym">Basket willow</name>
    <dbReference type="NCBI Taxonomy" id="40686"/>
    <lineage>
        <taxon>Eukaryota</taxon>
        <taxon>Viridiplantae</taxon>
        <taxon>Streptophyta</taxon>
        <taxon>Embryophyta</taxon>
        <taxon>Tracheophyta</taxon>
        <taxon>Spermatophyta</taxon>
        <taxon>Magnoliopsida</taxon>
        <taxon>eudicotyledons</taxon>
        <taxon>Gunneridae</taxon>
        <taxon>Pentapetalae</taxon>
        <taxon>rosids</taxon>
        <taxon>fabids</taxon>
        <taxon>Malpighiales</taxon>
        <taxon>Salicaceae</taxon>
        <taxon>Saliceae</taxon>
        <taxon>Salix</taxon>
    </lineage>
</organism>
<comment type="caution">
    <text evidence="1">The sequence shown here is derived from an EMBL/GenBank/DDBJ whole genome shotgun (WGS) entry which is preliminary data.</text>
</comment>
<evidence type="ECO:0000313" key="2">
    <source>
        <dbReference type="Proteomes" id="UP001151529"/>
    </source>
</evidence>
<accession>A0A9Q0V6D1</accession>
<dbReference type="OrthoDB" id="1637350at2759"/>
<dbReference type="AlphaFoldDB" id="A0A9Q0V6D1"/>
<dbReference type="Proteomes" id="UP001151529">
    <property type="component" value="Chromosome 6"/>
</dbReference>
<dbReference type="EMBL" id="JAPFFL010000002">
    <property type="protein sequence ID" value="KAJ6741983.1"/>
    <property type="molecule type" value="Genomic_DNA"/>
</dbReference>
<reference evidence="1" key="1">
    <citation type="submission" date="2022-11" db="EMBL/GenBank/DDBJ databases">
        <authorList>
            <person name="Hyden B.L."/>
            <person name="Feng K."/>
            <person name="Yates T."/>
            <person name="Jawdy S."/>
            <person name="Smart L.B."/>
            <person name="Muchero W."/>
        </authorList>
    </citation>
    <scope>NUCLEOTIDE SEQUENCE</scope>
    <source>
        <tissue evidence="1">Shoot tip</tissue>
    </source>
</reference>
<keyword evidence="2" id="KW-1185">Reference proteome</keyword>
<proteinExistence type="predicted"/>
<protein>
    <submittedName>
        <fullName evidence="1">Uncharacterized protein</fullName>
    </submittedName>
</protein>
<sequence>MPRGGSRGISLVEVATPLMIARRCDPNREKNRQRLADCAIGFGKNVIGGRDAYTRCCSLSQEGCLPQRPEGEQPTDCVVGHLTC</sequence>
<reference evidence="1" key="2">
    <citation type="journal article" date="2023" name="Int. J. Mol. Sci.">
        <title>De Novo Assembly and Annotation of 11 Diverse Shrub Willow (Salix) Genomes Reveals Novel Gene Organization in Sex-Linked Regions.</title>
        <authorList>
            <person name="Hyden B."/>
            <person name="Feng K."/>
            <person name="Yates T.B."/>
            <person name="Jawdy S."/>
            <person name="Cereghino C."/>
            <person name="Smart L.B."/>
            <person name="Muchero W."/>
        </authorList>
    </citation>
    <scope>NUCLEOTIDE SEQUENCE [LARGE SCALE GENOMIC DNA]</scope>
    <source>
        <tissue evidence="1">Shoot tip</tissue>
    </source>
</reference>